<reference evidence="2 3" key="1">
    <citation type="journal article" date="2021" name="Elife">
        <title>Chloroplast acquisition without the gene transfer in kleptoplastic sea slugs, Plakobranchus ocellatus.</title>
        <authorList>
            <person name="Maeda T."/>
            <person name="Takahashi S."/>
            <person name="Yoshida T."/>
            <person name="Shimamura S."/>
            <person name="Takaki Y."/>
            <person name="Nagai Y."/>
            <person name="Toyoda A."/>
            <person name="Suzuki Y."/>
            <person name="Arimoto A."/>
            <person name="Ishii H."/>
            <person name="Satoh N."/>
            <person name="Nishiyama T."/>
            <person name="Hasebe M."/>
            <person name="Maruyama T."/>
            <person name="Minagawa J."/>
            <person name="Obokata J."/>
            <person name="Shigenobu S."/>
        </authorList>
    </citation>
    <scope>NUCLEOTIDE SEQUENCE [LARGE SCALE GENOMIC DNA]</scope>
</reference>
<proteinExistence type="predicted"/>
<name>A0AAV4DPH0_9GAST</name>
<comment type="caution">
    <text evidence="2">The sequence shown here is derived from an EMBL/GenBank/DDBJ whole genome shotgun (WGS) entry which is preliminary data.</text>
</comment>
<evidence type="ECO:0000313" key="2">
    <source>
        <dbReference type="EMBL" id="GFO46054.1"/>
    </source>
</evidence>
<keyword evidence="3" id="KW-1185">Reference proteome</keyword>
<dbReference type="Proteomes" id="UP000735302">
    <property type="component" value="Unassembled WGS sequence"/>
</dbReference>
<organism evidence="2 3">
    <name type="scientific">Plakobranchus ocellatus</name>
    <dbReference type="NCBI Taxonomy" id="259542"/>
    <lineage>
        <taxon>Eukaryota</taxon>
        <taxon>Metazoa</taxon>
        <taxon>Spiralia</taxon>
        <taxon>Lophotrochozoa</taxon>
        <taxon>Mollusca</taxon>
        <taxon>Gastropoda</taxon>
        <taxon>Heterobranchia</taxon>
        <taxon>Euthyneura</taxon>
        <taxon>Panpulmonata</taxon>
        <taxon>Sacoglossa</taxon>
        <taxon>Placobranchoidea</taxon>
        <taxon>Plakobranchidae</taxon>
        <taxon>Plakobranchus</taxon>
    </lineage>
</organism>
<dbReference type="EMBL" id="BLXT01008141">
    <property type="protein sequence ID" value="GFO46054.1"/>
    <property type="molecule type" value="Genomic_DNA"/>
</dbReference>
<feature type="compositionally biased region" description="Basic and acidic residues" evidence="1">
    <location>
        <begin position="36"/>
        <end position="58"/>
    </location>
</feature>
<dbReference type="AlphaFoldDB" id="A0AAV4DPH0"/>
<feature type="region of interest" description="Disordered" evidence="1">
    <location>
        <begin position="36"/>
        <end position="82"/>
    </location>
</feature>
<accession>A0AAV4DPH0</accession>
<sequence length="82" mass="9320">MILATAVHKLYTQEEKGEEDREGVQMAGRMGWVEAEERGPDEPGRRVDWAGSRRERSRWTRAGWARSQGEGRGSEGLGSIYR</sequence>
<evidence type="ECO:0000256" key="1">
    <source>
        <dbReference type="SAM" id="MobiDB-lite"/>
    </source>
</evidence>
<gene>
    <name evidence="2" type="ORF">PoB_007255900</name>
</gene>
<evidence type="ECO:0000313" key="3">
    <source>
        <dbReference type="Proteomes" id="UP000735302"/>
    </source>
</evidence>
<protein>
    <submittedName>
        <fullName evidence="2">Uncharacterized protein</fullName>
    </submittedName>
</protein>